<name>A0ABS7D380_9BACL</name>
<dbReference type="RefSeq" id="WP_219871084.1">
    <property type="nucleotide sequence ID" value="NZ_JAHZIJ010000001.1"/>
</dbReference>
<dbReference type="EMBL" id="JAHZIJ010000001">
    <property type="protein sequence ID" value="MBW7473901.1"/>
    <property type="molecule type" value="Genomic_DNA"/>
</dbReference>
<reference evidence="1 2" key="1">
    <citation type="submission" date="2021-07" db="EMBL/GenBank/DDBJ databases">
        <title>Paenibacillus radiodurans sp. nov., isolated from the southeastern edge of Tengger Desert.</title>
        <authorList>
            <person name="Zhang G."/>
        </authorList>
    </citation>
    <scope>NUCLEOTIDE SEQUENCE [LARGE SCALE GENOMIC DNA]</scope>
    <source>
        <strain evidence="1 2">DT7-4</strain>
    </source>
</reference>
<gene>
    <name evidence="1" type="ORF">K0T92_04035</name>
</gene>
<comment type="caution">
    <text evidence="1">The sequence shown here is derived from an EMBL/GenBank/DDBJ whole genome shotgun (WGS) entry which is preliminary data.</text>
</comment>
<accession>A0ABS7D380</accession>
<evidence type="ECO:0000313" key="2">
    <source>
        <dbReference type="Proteomes" id="UP000812277"/>
    </source>
</evidence>
<proteinExistence type="predicted"/>
<keyword evidence="2" id="KW-1185">Reference proteome</keyword>
<evidence type="ECO:0000313" key="1">
    <source>
        <dbReference type="EMBL" id="MBW7473901.1"/>
    </source>
</evidence>
<organism evidence="1 2">
    <name type="scientific">Paenibacillus oenotherae</name>
    <dbReference type="NCBI Taxonomy" id="1435645"/>
    <lineage>
        <taxon>Bacteria</taxon>
        <taxon>Bacillati</taxon>
        <taxon>Bacillota</taxon>
        <taxon>Bacilli</taxon>
        <taxon>Bacillales</taxon>
        <taxon>Paenibacillaceae</taxon>
        <taxon>Paenibacillus</taxon>
    </lineage>
</organism>
<sequence length="110" mass="12314">MTTKEQRLHEWIARIADYRNSGLTMSAWCTSNHFTKEKLRYWLRKTKAASSTAALTPPTHWVPLAVADQTESPNSAPSLVVCVGQASIELRTGFDARLLREIVQALEALC</sequence>
<dbReference type="NCBIfam" id="NF047593">
    <property type="entry name" value="IS66_ISAeme5_TnpA"/>
    <property type="match status" value="1"/>
</dbReference>
<protein>
    <submittedName>
        <fullName evidence="1">IS66 family insertion sequence element accessory protein TnpB</fullName>
    </submittedName>
</protein>
<dbReference type="Proteomes" id="UP000812277">
    <property type="component" value="Unassembled WGS sequence"/>
</dbReference>